<dbReference type="OrthoDB" id="2646484at2759"/>
<feature type="compositionally biased region" description="Acidic residues" evidence="1">
    <location>
        <begin position="385"/>
        <end position="396"/>
    </location>
</feature>
<reference evidence="2" key="1">
    <citation type="submission" date="2022-07" db="EMBL/GenBank/DDBJ databases">
        <title>The genome of Lyophyllum shimeji provides insight into the initial evolution of ectomycorrhizal fungal genome.</title>
        <authorList>
            <person name="Kobayashi Y."/>
            <person name="Shibata T."/>
            <person name="Hirakawa H."/>
            <person name="Shigenobu S."/>
            <person name="Nishiyama T."/>
            <person name="Yamada A."/>
            <person name="Hasebe M."/>
            <person name="Kawaguchi M."/>
        </authorList>
    </citation>
    <scope>NUCLEOTIDE SEQUENCE</scope>
    <source>
        <strain evidence="2">AT787</strain>
    </source>
</reference>
<gene>
    <name evidence="2" type="ORF">LshimejAT787_1004210</name>
</gene>
<dbReference type="AlphaFoldDB" id="A0A9P3PV55"/>
<feature type="compositionally biased region" description="Polar residues" evidence="1">
    <location>
        <begin position="625"/>
        <end position="645"/>
    </location>
</feature>
<evidence type="ECO:0000313" key="3">
    <source>
        <dbReference type="Proteomes" id="UP001063166"/>
    </source>
</evidence>
<feature type="region of interest" description="Disordered" evidence="1">
    <location>
        <begin position="276"/>
        <end position="296"/>
    </location>
</feature>
<evidence type="ECO:0000313" key="2">
    <source>
        <dbReference type="EMBL" id="GLB41821.1"/>
    </source>
</evidence>
<feature type="compositionally biased region" description="Pro residues" evidence="1">
    <location>
        <begin position="448"/>
        <end position="457"/>
    </location>
</feature>
<name>A0A9P3PV55_LYOSH</name>
<proteinExistence type="predicted"/>
<protein>
    <submittedName>
        <fullName evidence="2">Uncharacterized protein</fullName>
    </submittedName>
</protein>
<comment type="caution">
    <text evidence="2">The sequence shown here is derived from an EMBL/GenBank/DDBJ whole genome shotgun (WGS) entry which is preliminary data.</text>
</comment>
<keyword evidence="3" id="KW-1185">Reference proteome</keyword>
<feature type="region of interest" description="Disordered" evidence="1">
    <location>
        <begin position="409"/>
        <end position="696"/>
    </location>
</feature>
<feature type="compositionally biased region" description="Pro residues" evidence="1">
    <location>
        <begin position="596"/>
        <end position="606"/>
    </location>
</feature>
<feature type="region of interest" description="Disordered" evidence="1">
    <location>
        <begin position="177"/>
        <end position="197"/>
    </location>
</feature>
<dbReference type="Proteomes" id="UP001063166">
    <property type="component" value="Unassembled WGS sequence"/>
</dbReference>
<feature type="compositionally biased region" description="Basic and acidic residues" evidence="1">
    <location>
        <begin position="414"/>
        <end position="424"/>
    </location>
</feature>
<feature type="region of interest" description="Disordered" evidence="1">
    <location>
        <begin position="365"/>
        <end position="396"/>
    </location>
</feature>
<sequence>MISDMYDLRPIFSSSVSPSNSTNSFDLVAVLDPDECQLLSASISMESLWSIDSDDTVPQFPDRPAATITPILLDDRSMLHPRGRGKTEPDDYGILTTIATTPRMKNLLLETLRVDLWVDTTIIRVAPPGHIPWESPIHVPACTWVPSGSLFPPSMFRQALRSSRNVTKGRSAVLATFGSVEPRTSKQRSSSQQRRSRKALVFQHEINLSTGGTEQRCSLEVPAATMNPEMVDMMLELQDLNTFFRDSLQDLEESVAVLAEEKDKLGVAFLVPSDSPRALSHSAETPARPQRDPSIPLAARRGKTLLPPLSLTGKNVENSYPSIPTVFLGSPTAYSPKSEYANAQGDPSLDLEDMITNLRSQCDWAQRGSHEDSEIVVESPVSVPPDDENLDDDGDDWAFAKSLLDEYGSQSGHKNFEMKSETAEKNLGVGDPSLSNGPSTPRAQTPVSVPPSVPLPATPASRGAPASHPASPSGVRGILKTSKNVRFASLPQPEKPEDRNVDTAPSPITTPPAAPPATVPPERPSRIRSYSRPSKQLKENAPILVTPRPHRPQSAYVVPAAKTEKTLPLYIAPSPTGDPLQSKKAVYPGQNQSPQNLPPSNQPPQRPSARRSSAPARRSAPVSLGRQSLNSPVKAGLQQQVNETKGGTFPRHKAGSRWTMNDMTLRRGSNADQQTPEAAPKSRMPVPLRNILTRFK</sequence>
<evidence type="ECO:0000256" key="1">
    <source>
        <dbReference type="SAM" id="MobiDB-lite"/>
    </source>
</evidence>
<organism evidence="2 3">
    <name type="scientific">Lyophyllum shimeji</name>
    <name type="common">Hon-shimeji</name>
    <name type="synonym">Tricholoma shimeji</name>
    <dbReference type="NCBI Taxonomy" id="47721"/>
    <lineage>
        <taxon>Eukaryota</taxon>
        <taxon>Fungi</taxon>
        <taxon>Dikarya</taxon>
        <taxon>Basidiomycota</taxon>
        <taxon>Agaricomycotina</taxon>
        <taxon>Agaricomycetes</taxon>
        <taxon>Agaricomycetidae</taxon>
        <taxon>Agaricales</taxon>
        <taxon>Tricholomatineae</taxon>
        <taxon>Lyophyllaceae</taxon>
        <taxon>Lyophyllum</taxon>
    </lineage>
</organism>
<feature type="compositionally biased region" description="Polar residues" evidence="1">
    <location>
        <begin position="433"/>
        <end position="443"/>
    </location>
</feature>
<feature type="compositionally biased region" description="Low complexity" evidence="1">
    <location>
        <begin position="610"/>
        <end position="621"/>
    </location>
</feature>
<dbReference type="EMBL" id="BRPK01000010">
    <property type="protein sequence ID" value="GLB41821.1"/>
    <property type="molecule type" value="Genomic_DNA"/>
</dbReference>
<feature type="compositionally biased region" description="Pro residues" evidence="1">
    <location>
        <begin position="508"/>
        <end position="522"/>
    </location>
</feature>
<accession>A0A9P3PV55</accession>